<feature type="domain" description="MobA-like NTP transferase" evidence="1">
    <location>
        <begin position="13"/>
        <end position="117"/>
    </location>
</feature>
<evidence type="ECO:0000259" key="1">
    <source>
        <dbReference type="Pfam" id="PF12804"/>
    </source>
</evidence>
<dbReference type="GO" id="GO:0016779">
    <property type="term" value="F:nucleotidyltransferase activity"/>
    <property type="evidence" value="ECO:0007669"/>
    <property type="project" value="UniProtKB-ARBA"/>
</dbReference>
<dbReference type="InterPro" id="IPR029044">
    <property type="entry name" value="Nucleotide-diphossugar_trans"/>
</dbReference>
<dbReference type="AlphaFoldDB" id="A0A0D8FYP4"/>
<dbReference type="EMBL" id="JXUW01000004">
    <property type="protein sequence ID" value="KJE77627.1"/>
    <property type="molecule type" value="Genomic_DNA"/>
</dbReference>
<dbReference type="eggNOG" id="COG0746">
    <property type="taxonomic scope" value="Bacteria"/>
</dbReference>
<reference evidence="2 3" key="1">
    <citation type="submission" date="2015-01" db="EMBL/GenBank/DDBJ databases">
        <title>Draft genome of the acidophilic iron oxidizer Ferrimicrobium acidiphilum strain T23.</title>
        <authorList>
            <person name="Poehlein A."/>
            <person name="Eisen S."/>
            <person name="Schloemann M."/>
            <person name="Johnson B.D."/>
            <person name="Daniel R."/>
            <person name="Muehling M."/>
        </authorList>
    </citation>
    <scope>NUCLEOTIDE SEQUENCE [LARGE SCALE GENOMIC DNA]</scope>
    <source>
        <strain evidence="2 3">T23</strain>
    </source>
</reference>
<name>A0A0D8FYP4_9ACTN</name>
<dbReference type="STRING" id="1121877.FEAC_07370"/>
<keyword evidence="2" id="KW-0808">Transferase</keyword>
<organism evidence="2 3">
    <name type="scientific">Ferrimicrobium acidiphilum DSM 19497</name>
    <dbReference type="NCBI Taxonomy" id="1121877"/>
    <lineage>
        <taxon>Bacteria</taxon>
        <taxon>Bacillati</taxon>
        <taxon>Actinomycetota</taxon>
        <taxon>Acidimicrobiia</taxon>
        <taxon>Acidimicrobiales</taxon>
        <taxon>Acidimicrobiaceae</taxon>
        <taxon>Ferrimicrobium</taxon>
    </lineage>
</organism>
<dbReference type="InterPro" id="IPR025877">
    <property type="entry name" value="MobA-like_NTP_Trfase"/>
</dbReference>
<dbReference type="Proteomes" id="UP000032336">
    <property type="component" value="Unassembled WGS sequence"/>
</dbReference>
<sequence length="184" mass="20124">MYVDRVPMAPLVCLLTGGRSLRMGRDKAGLYRGSSSQAQWLARLVIEVVGPRVIEVGGTAANCDYFLDRGMGPACALHEAAIAGAFGEFGVVVVLPVDLYRLEATGVRWFVREVLRMPSVLMLDHSPSWATFGAPVEMLRQEPIGGSMRAYTSRLRLLEVPSGLASQFYDSDYPWELPDSVGQS</sequence>
<dbReference type="Gene3D" id="3.90.550.10">
    <property type="entry name" value="Spore Coat Polysaccharide Biosynthesis Protein SpsA, Chain A"/>
    <property type="match status" value="1"/>
</dbReference>
<evidence type="ECO:0000313" key="2">
    <source>
        <dbReference type="EMBL" id="KJE77627.1"/>
    </source>
</evidence>
<evidence type="ECO:0000313" key="3">
    <source>
        <dbReference type="Proteomes" id="UP000032336"/>
    </source>
</evidence>
<comment type="caution">
    <text evidence="2">The sequence shown here is derived from an EMBL/GenBank/DDBJ whole genome shotgun (WGS) entry which is preliminary data.</text>
</comment>
<proteinExistence type="predicted"/>
<gene>
    <name evidence="2" type="ORF">FEAC_07370</name>
</gene>
<accession>A0A0D8FYP4</accession>
<protein>
    <submittedName>
        <fullName evidence="2">MobA-like NTP transferase domain protein</fullName>
    </submittedName>
</protein>
<dbReference type="Pfam" id="PF12804">
    <property type="entry name" value="NTP_transf_3"/>
    <property type="match status" value="1"/>
</dbReference>
<keyword evidence="3" id="KW-1185">Reference proteome</keyword>